<dbReference type="AlphaFoldDB" id="A0AAV5R4X9"/>
<keyword evidence="2" id="KW-1185">Reference proteome</keyword>
<evidence type="ECO:0000313" key="2">
    <source>
        <dbReference type="Proteomes" id="UP001378960"/>
    </source>
</evidence>
<gene>
    <name evidence="1" type="ORF">DAPK24_031000</name>
</gene>
<reference evidence="1 2" key="1">
    <citation type="journal article" date="2023" name="Elife">
        <title>Identification of key yeast species and microbe-microbe interactions impacting larval growth of Drosophila in the wild.</title>
        <authorList>
            <person name="Mure A."/>
            <person name="Sugiura Y."/>
            <person name="Maeda R."/>
            <person name="Honda K."/>
            <person name="Sakurai N."/>
            <person name="Takahashi Y."/>
            <person name="Watada M."/>
            <person name="Katoh T."/>
            <person name="Gotoh A."/>
            <person name="Gotoh Y."/>
            <person name="Taniguchi I."/>
            <person name="Nakamura K."/>
            <person name="Hayashi T."/>
            <person name="Katayama T."/>
            <person name="Uemura T."/>
            <person name="Hattori Y."/>
        </authorList>
    </citation>
    <scope>NUCLEOTIDE SEQUENCE [LARGE SCALE GENOMIC DNA]</scope>
    <source>
        <strain evidence="1 2">PK-24</strain>
    </source>
</reference>
<proteinExistence type="predicted"/>
<name>A0AAV5R4X9_PICKL</name>
<evidence type="ECO:0000313" key="1">
    <source>
        <dbReference type="EMBL" id="GMM46525.1"/>
    </source>
</evidence>
<organism evidence="1 2">
    <name type="scientific">Pichia kluyveri</name>
    <name type="common">Yeast</name>
    <dbReference type="NCBI Taxonomy" id="36015"/>
    <lineage>
        <taxon>Eukaryota</taxon>
        <taxon>Fungi</taxon>
        <taxon>Dikarya</taxon>
        <taxon>Ascomycota</taxon>
        <taxon>Saccharomycotina</taxon>
        <taxon>Pichiomycetes</taxon>
        <taxon>Pichiales</taxon>
        <taxon>Pichiaceae</taxon>
        <taxon>Pichia</taxon>
    </lineage>
</organism>
<protein>
    <recommendedName>
        <fullName evidence="3">Aspartate/glutamate racemase family protein</fullName>
    </recommendedName>
</protein>
<sequence length="267" mass="29939">MSFYSESKDELPPLGALTLDYTDDIHRPPGDVIMSISYDFPVIQQQVTNATLVNVVKSEQFDDDYINCYVEACNKLEDKGCIGIVTSCGFLAQIQDKIASRINIPIATSSLLQIPYVLATTSSKNMIGVLTFDSKTLNKNHFNGVGVTDEMIKRIVVVGCKPNNPLQRIIKFGDPYIAKDLEEELVQMAVDLVKENPNVKSIVLECTNMPPYSKAIQERVGLPVYDGITMVNWFYSGLKCKTLPKDENFEAGYRKRVRSDKELTYNT</sequence>
<accession>A0AAV5R4X9</accession>
<dbReference type="Proteomes" id="UP001378960">
    <property type="component" value="Unassembled WGS sequence"/>
</dbReference>
<dbReference type="EMBL" id="BTGB01000003">
    <property type="protein sequence ID" value="GMM46525.1"/>
    <property type="molecule type" value="Genomic_DNA"/>
</dbReference>
<comment type="caution">
    <text evidence="1">The sequence shown here is derived from an EMBL/GenBank/DDBJ whole genome shotgun (WGS) entry which is preliminary data.</text>
</comment>
<evidence type="ECO:0008006" key="3">
    <source>
        <dbReference type="Google" id="ProtNLM"/>
    </source>
</evidence>